<dbReference type="Pfam" id="PF02620">
    <property type="entry name" value="YceD"/>
    <property type="match status" value="1"/>
</dbReference>
<sequence>MLARLPEFIDPLHLADKRGELKGQIPVSKLDRLADILFSDTGAVAVELYFGREGKLAKVEGQIETVLELECQNCLQMLQWPIKHAIKLGIVTSLDQADRLPEDYEPLLIDEGKILLKNIVEDELLLVLPTFPKHPHNCLVQETDNSEVDFSQNEQQAPKQNPFSILAKLKNTGDL</sequence>
<keyword evidence="4" id="KW-0690">Ribosome biogenesis</keyword>
<evidence type="ECO:0000256" key="1">
    <source>
        <dbReference type="ARBA" id="ARBA00002868"/>
    </source>
</evidence>
<dbReference type="Proteomes" id="UP000733744">
    <property type="component" value="Unassembled WGS sequence"/>
</dbReference>
<dbReference type="PANTHER" id="PTHR38099">
    <property type="entry name" value="LARGE RIBOSOMAL RNA SUBUNIT ACCUMULATION PROTEIN YCED"/>
    <property type="match status" value="1"/>
</dbReference>
<dbReference type="RefSeq" id="WP_127028728.1">
    <property type="nucleotide sequence ID" value="NZ_RYFG02000121.1"/>
</dbReference>
<comment type="function">
    <text evidence="1">Plays a role in synthesis, processing and/or stability of 23S rRNA.</text>
</comment>
<proteinExistence type="inferred from homology"/>
<evidence type="ECO:0000313" key="7">
    <source>
        <dbReference type="Proteomes" id="UP000733744"/>
    </source>
</evidence>
<dbReference type="InterPro" id="IPR003772">
    <property type="entry name" value="YceD"/>
</dbReference>
<comment type="caution">
    <text evidence="6">The sequence shown here is derived from an EMBL/GenBank/DDBJ whole genome shotgun (WGS) entry which is preliminary data.</text>
</comment>
<evidence type="ECO:0000256" key="3">
    <source>
        <dbReference type="ARBA" id="ARBA00015716"/>
    </source>
</evidence>
<evidence type="ECO:0000256" key="4">
    <source>
        <dbReference type="ARBA" id="ARBA00022517"/>
    </source>
</evidence>
<evidence type="ECO:0000256" key="5">
    <source>
        <dbReference type="ARBA" id="ARBA00031841"/>
    </source>
</evidence>
<dbReference type="InterPro" id="IPR039255">
    <property type="entry name" value="YceD_bac"/>
</dbReference>
<accession>A0ABY3C4B7</accession>
<name>A0ABY3C4B7_9GAMM</name>
<protein>
    <recommendedName>
        <fullName evidence="3">Large ribosomal RNA subunit accumulation protein YceD</fullName>
    </recommendedName>
    <alternativeName>
        <fullName evidence="5">23S rRNA accumulation protein YceD</fullName>
    </alternativeName>
</protein>
<gene>
    <name evidence="6" type="ORF">EKO24_020750</name>
</gene>
<keyword evidence="7" id="KW-1185">Reference proteome</keyword>
<organism evidence="6 7">
    <name type="scientific">Candidatus Methylobacter oryzae</name>
    <dbReference type="NCBI Taxonomy" id="2497749"/>
    <lineage>
        <taxon>Bacteria</taxon>
        <taxon>Pseudomonadati</taxon>
        <taxon>Pseudomonadota</taxon>
        <taxon>Gammaproteobacteria</taxon>
        <taxon>Methylococcales</taxon>
        <taxon>Methylococcaceae</taxon>
        <taxon>Methylobacter</taxon>
    </lineage>
</organism>
<dbReference type="PANTHER" id="PTHR38099:SF1">
    <property type="entry name" value="LARGE RIBOSOMAL RNA SUBUNIT ACCUMULATION PROTEIN YCED"/>
    <property type="match status" value="1"/>
</dbReference>
<comment type="similarity">
    <text evidence="2">Belongs to the DUF177 domain family.</text>
</comment>
<evidence type="ECO:0000256" key="2">
    <source>
        <dbReference type="ARBA" id="ARBA00010740"/>
    </source>
</evidence>
<reference evidence="6 7" key="1">
    <citation type="journal article" date="2019" name="Antonie Van Leeuwenhoek">
        <title>Description of 'Ca. Methylobacter oryzae' KRF1, a novel species from the environmentally important Methylobacter clade 2.</title>
        <authorList>
            <person name="Khatri K."/>
            <person name="Mohite J.A."/>
            <person name="Pandit P.S."/>
            <person name="Bahulikar R."/>
            <person name="Rahalkar M.C."/>
        </authorList>
    </citation>
    <scope>NUCLEOTIDE SEQUENCE [LARGE SCALE GENOMIC DNA]</scope>
    <source>
        <strain evidence="6 7">KRF1</strain>
    </source>
</reference>
<dbReference type="EMBL" id="RYFG02000121">
    <property type="protein sequence ID" value="TRW89498.1"/>
    <property type="molecule type" value="Genomic_DNA"/>
</dbReference>
<evidence type="ECO:0000313" key="6">
    <source>
        <dbReference type="EMBL" id="TRW89498.1"/>
    </source>
</evidence>